<evidence type="ECO:0000313" key="1">
    <source>
        <dbReference type="Proteomes" id="UP000887579"/>
    </source>
</evidence>
<dbReference type="WBParaSite" id="ES5_v2.g4490.t1">
    <property type="protein sequence ID" value="ES5_v2.g4490.t1"/>
    <property type="gene ID" value="ES5_v2.g4490"/>
</dbReference>
<dbReference type="Proteomes" id="UP000887579">
    <property type="component" value="Unplaced"/>
</dbReference>
<protein>
    <submittedName>
        <fullName evidence="2">Mitochondrial ribonuclease P protein 3</fullName>
    </submittedName>
</protein>
<accession>A0AC34GNF2</accession>
<reference evidence="2" key="1">
    <citation type="submission" date="2022-11" db="UniProtKB">
        <authorList>
            <consortium name="WormBaseParasite"/>
        </authorList>
    </citation>
    <scope>IDENTIFICATION</scope>
</reference>
<proteinExistence type="predicted"/>
<evidence type="ECO:0000313" key="2">
    <source>
        <dbReference type="WBParaSite" id="ES5_v2.g4490.t1"/>
    </source>
</evidence>
<sequence length="521" mass="60864">MKNVINAQFSFYLFNQLNIGRYNFNFNRFYAVYGGSLKEHRHSRIIYDIGIVDDKEPDSFVDVEKFRESEAQQEKIYAPRDFSQAINSCLQLERFKLGVSIVDLLLDRNVVAPRDMINIFKLISEAYTHQAISFEKGKEVIGKLMPLIQNLPPFISSQLNETARLFLETNAVDDTVNDERSAMVIPEEELFVTLLTHAIRRRDLVEMQKLAIRYPSLSAYGTLLLDEWFKWVEEVPSQATELVKIFMDSMTKNYRELPTEFFYNFINRFNKIPHLPSFEKVQLSANRQCINCSSKFDPKPSFTDEEFDEFSKYIFEYAKQEKIHVKELEKIELTCKKLLHWKKNNSFSLPICLADVPNMIHGINYLGNVKLLKIFVERMLENFSAVGLISKFPLPSNIASEISQLDKVFYFKTHTTSSDDDTMLLLMYAKCGKDTYYVTNDQFRDHLIRLDKLNCSIPKIRLQKILGVRSLRMNKTAGMMEKPTEISPFVQKTSTGFHVPLRHTFVTAKENYDYYCCHKLF</sequence>
<name>A0AC34GNF2_9BILA</name>
<organism evidence="1 2">
    <name type="scientific">Panagrolaimus sp. ES5</name>
    <dbReference type="NCBI Taxonomy" id="591445"/>
    <lineage>
        <taxon>Eukaryota</taxon>
        <taxon>Metazoa</taxon>
        <taxon>Ecdysozoa</taxon>
        <taxon>Nematoda</taxon>
        <taxon>Chromadorea</taxon>
        <taxon>Rhabditida</taxon>
        <taxon>Tylenchina</taxon>
        <taxon>Panagrolaimomorpha</taxon>
        <taxon>Panagrolaimoidea</taxon>
        <taxon>Panagrolaimidae</taxon>
        <taxon>Panagrolaimus</taxon>
    </lineage>
</organism>